<accession>A0A0F9TK11</accession>
<reference evidence="1" key="1">
    <citation type="journal article" date="2015" name="Nature">
        <title>Complex archaea that bridge the gap between prokaryotes and eukaryotes.</title>
        <authorList>
            <person name="Spang A."/>
            <person name="Saw J.H."/>
            <person name="Jorgensen S.L."/>
            <person name="Zaremba-Niedzwiedzka K."/>
            <person name="Martijn J."/>
            <person name="Lind A.E."/>
            <person name="van Eijk R."/>
            <person name="Schleper C."/>
            <person name="Guy L."/>
            <person name="Ettema T.J."/>
        </authorList>
    </citation>
    <scope>NUCLEOTIDE SEQUENCE</scope>
</reference>
<gene>
    <name evidence="1" type="ORF">LCGC14_0644100</name>
</gene>
<name>A0A0F9TK11_9ZZZZ</name>
<evidence type="ECO:0000313" key="1">
    <source>
        <dbReference type="EMBL" id="KKN49311.1"/>
    </source>
</evidence>
<comment type="caution">
    <text evidence="1">The sequence shown here is derived from an EMBL/GenBank/DDBJ whole genome shotgun (WGS) entry which is preliminary data.</text>
</comment>
<sequence>MVDLDNLFDDEQIRERVAEGRCLICGVKQTDDPPAACALQPLDIPPGTSLEAPHLWPSVVAV</sequence>
<protein>
    <submittedName>
        <fullName evidence="1">Uncharacterized protein</fullName>
    </submittedName>
</protein>
<organism evidence="1">
    <name type="scientific">marine sediment metagenome</name>
    <dbReference type="NCBI Taxonomy" id="412755"/>
    <lineage>
        <taxon>unclassified sequences</taxon>
        <taxon>metagenomes</taxon>
        <taxon>ecological metagenomes</taxon>
    </lineage>
</organism>
<dbReference type="AlphaFoldDB" id="A0A0F9TK11"/>
<dbReference type="EMBL" id="LAZR01001173">
    <property type="protein sequence ID" value="KKN49311.1"/>
    <property type="molecule type" value="Genomic_DNA"/>
</dbReference>
<proteinExistence type="predicted"/>